<organism evidence="1 2">
    <name type="scientific">Pristionchus pacificus</name>
    <name type="common">Parasitic nematode worm</name>
    <dbReference type="NCBI Taxonomy" id="54126"/>
    <lineage>
        <taxon>Eukaryota</taxon>
        <taxon>Metazoa</taxon>
        <taxon>Ecdysozoa</taxon>
        <taxon>Nematoda</taxon>
        <taxon>Chromadorea</taxon>
        <taxon>Rhabditida</taxon>
        <taxon>Rhabditina</taxon>
        <taxon>Diplogasteromorpha</taxon>
        <taxon>Diplogasteroidea</taxon>
        <taxon>Neodiplogasteridae</taxon>
        <taxon>Pristionchus</taxon>
    </lineage>
</organism>
<dbReference type="Proteomes" id="UP000005239">
    <property type="component" value="Unassembled WGS sequence"/>
</dbReference>
<accession>A0A8R1YGB5</accession>
<dbReference type="EnsemblMetazoa" id="PPA20850.1">
    <property type="protein sequence ID" value="PPA20850.1"/>
    <property type="gene ID" value="WBGene00110404"/>
</dbReference>
<evidence type="ECO:0000313" key="2">
    <source>
        <dbReference type="Proteomes" id="UP000005239"/>
    </source>
</evidence>
<gene>
    <name evidence="1" type="primary">WBGene00110404</name>
</gene>
<name>A0A2A6D1R3_PRIPA</name>
<reference evidence="1" key="2">
    <citation type="submission" date="2022-06" db="UniProtKB">
        <authorList>
            <consortium name="EnsemblMetazoa"/>
        </authorList>
    </citation>
    <scope>IDENTIFICATION</scope>
    <source>
        <strain evidence="1">PS312</strain>
    </source>
</reference>
<accession>A0A2A6D1R3</accession>
<evidence type="ECO:0000313" key="1">
    <source>
        <dbReference type="EnsemblMetazoa" id="PPA20850.1"/>
    </source>
</evidence>
<dbReference type="AlphaFoldDB" id="A0A2A6D1R3"/>
<reference evidence="2" key="1">
    <citation type="journal article" date="2008" name="Nat. Genet.">
        <title>The Pristionchus pacificus genome provides a unique perspective on nematode lifestyle and parasitism.</title>
        <authorList>
            <person name="Dieterich C."/>
            <person name="Clifton S.W."/>
            <person name="Schuster L.N."/>
            <person name="Chinwalla A."/>
            <person name="Delehaunty K."/>
            <person name="Dinkelacker I."/>
            <person name="Fulton L."/>
            <person name="Fulton R."/>
            <person name="Godfrey J."/>
            <person name="Minx P."/>
            <person name="Mitreva M."/>
            <person name="Roeseler W."/>
            <person name="Tian H."/>
            <person name="Witte H."/>
            <person name="Yang S.P."/>
            <person name="Wilson R.K."/>
            <person name="Sommer R.J."/>
        </authorList>
    </citation>
    <scope>NUCLEOTIDE SEQUENCE [LARGE SCALE GENOMIC DNA]</scope>
    <source>
        <strain evidence="2">PS312</strain>
    </source>
</reference>
<proteinExistence type="predicted"/>
<protein>
    <submittedName>
        <fullName evidence="1">Uncharacterized protein</fullName>
    </submittedName>
</protein>
<sequence length="134" mass="14653">MLLAALFAASAGLRTASACHPTLQAAERITEFLEGSGEGKDDCVLLHYDCPTGEDCVEPTQVLVEIMRRAIPYARRVDLRRSADYLLRVGKGSSPYDVIFCRAGAWTVPSGVTLDDVIAESPNFYCQRMQPNAI</sequence>
<keyword evidence="2" id="KW-1185">Reference proteome</keyword>